<gene>
    <name evidence="2" type="ORF">TIFTF001_045270</name>
</gene>
<organism evidence="2 3">
    <name type="scientific">Ficus carica</name>
    <name type="common">Common fig</name>
    <dbReference type="NCBI Taxonomy" id="3494"/>
    <lineage>
        <taxon>Eukaryota</taxon>
        <taxon>Viridiplantae</taxon>
        <taxon>Streptophyta</taxon>
        <taxon>Embryophyta</taxon>
        <taxon>Tracheophyta</taxon>
        <taxon>Spermatophyta</taxon>
        <taxon>Magnoliopsida</taxon>
        <taxon>eudicotyledons</taxon>
        <taxon>Gunneridae</taxon>
        <taxon>Pentapetalae</taxon>
        <taxon>rosids</taxon>
        <taxon>fabids</taxon>
        <taxon>Rosales</taxon>
        <taxon>Moraceae</taxon>
        <taxon>Ficeae</taxon>
        <taxon>Ficus</taxon>
    </lineage>
</organism>
<feature type="compositionally biased region" description="Low complexity" evidence="1">
    <location>
        <begin position="59"/>
        <end position="69"/>
    </location>
</feature>
<dbReference type="Proteomes" id="UP001187192">
    <property type="component" value="Unassembled WGS sequence"/>
</dbReference>
<evidence type="ECO:0000313" key="2">
    <source>
        <dbReference type="EMBL" id="GMN20029.1"/>
    </source>
</evidence>
<dbReference type="AlphaFoldDB" id="A0AA87YVN0"/>
<dbReference type="EMBL" id="BTGU01003841">
    <property type="protein sequence ID" value="GMN20029.1"/>
    <property type="molecule type" value="Genomic_DNA"/>
</dbReference>
<feature type="compositionally biased region" description="Polar residues" evidence="1">
    <location>
        <begin position="94"/>
        <end position="104"/>
    </location>
</feature>
<proteinExistence type="predicted"/>
<evidence type="ECO:0000313" key="3">
    <source>
        <dbReference type="Proteomes" id="UP001187192"/>
    </source>
</evidence>
<keyword evidence="3" id="KW-1185">Reference proteome</keyword>
<feature type="region of interest" description="Disordered" evidence="1">
    <location>
        <begin position="44"/>
        <end position="104"/>
    </location>
</feature>
<name>A0AA87YVN0_FICCA</name>
<protein>
    <submittedName>
        <fullName evidence="2">Uncharacterized protein</fullName>
    </submittedName>
</protein>
<evidence type="ECO:0000256" key="1">
    <source>
        <dbReference type="SAM" id="MobiDB-lite"/>
    </source>
</evidence>
<comment type="caution">
    <text evidence="2">The sequence shown here is derived from an EMBL/GenBank/DDBJ whole genome shotgun (WGS) entry which is preliminary data.</text>
</comment>
<reference evidence="2" key="1">
    <citation type="submission" date="2023-07" db="EMBL/GenBank/DDBJ databases">
        <title>draft genome sequence of fig (Ficus carica).</title>
        <authorList>
            <person name="Takahashi T."/>
            <person name="Nishimura K."/>
        </authorList>
    </citation>
    <scope>NUCLEOTIDE SEQUENCE</scope>
</reference>
<accession>A0AA87YVN0</accession>
<sequence>MASTSLPRSLLIMQKTISGAFCCQAPICKPYYVNNAITTIRPAWFSSDIPPPTKGGGQKTNITNDAATDNNKDASGNPKADQKDGNKNEGNVPDASTSPEATEK</sequence>